<reference evidence="10" key="1">
    <citation type="journal article" date="2020" name="Biotechnol. Biofuels">
        <title>New insights from the biogas microbiome by comprehensive genome-resolved metagenomics of nearly 1600 species originating from multiple anaerobic digesters.</title>
        <authorList>
            <person name="Campanaro S."/>
            <person name="Treu L."/>
            <person name="Rodriguez-R L.M."/>
            <person name="Kovalovszki A."/>
            <person name="Ziels R.M."/>
            <person name="Maus I."/>
            <person name="Zhu X."/>
            <person name="Kougias P.G."/>
            <person name="Basile A."/>
            <person name="Luo G."/>
            <person name="Schluter A."/>
            <person name="Konstantinidis K.T."/>
            <person name="Angelidaki I."/>
        </authorList>
    </citation>
    <scope>NUCLEOTIDE SEQUENCE</scope>
    <source>
        <strain evidence="10">AS01afH2WH_6</strain>
    </source>
</reference>
<sequence>MQLAWKEIRHSKGRYALILAVIVLVGYLSFFLTALSYGLAQANRTSVDAWDASSILLSDDANGNLVSSSVTRAEESKVLGTDADTENTAKSGTKDIEPVSVLQAVTKIKESESTSGEGFNTVVLGVREDSTLIPQLVSGRNAADEKEAVASESLSTKDGVQLGDSVSVGRSGYTYTIVGFTKTAEYNTEPVIYVRNGTFTLPSAYASMSSTAGSNETTADSSSTASAATAATPQQSTRDAASASSDDAVVASGLVIRDASAKVSVPDGMVSLDMQSFINNIPGYQAQVLTFALMIGFLVGVSALVVGIFIYILTMHKRHLFGVLKAQGYSNGFISRSILAQTLILSVIGTLVGLLLSLLTIAFMPVTVPITVSTYWFAIISGVLVLFSLIGAAFSARAVSSIDAIEALS</sequence>
<feature type="region of interest" description="Disordered" evidence="7">
    <location>
        <begin position="210"/>
        <end position="243"/>
    </location>
</feature>
<evidence type="ECO:0000313" key="10">
    <source>
        <dbReference type="EMBL" id="NLT80070.1"/>
    </source>
</evidence>
<evidence type="ECO:0000313" key="11">
    <source>
        <dbReference type="Proteomes" id="UP000767327"/>
    </source>
</evidence>
<keyword evidence="2" id="KW-0813">Transport</keyword>
<dbReference type="AlphaFoldDB" id="A0A971CZT8"/>
<evidence type="ECO:0000256" key="3">
    <source>
        <dbReference type="ARBA" id="ARBA00022475"/>
    </source>
</evidence>
<dbReference type="InterPro" id="IPR051125">
    <property type="entry name" value="ABC-4/HrtB_transporter"/>
</dbReference>
<name>A0A971CZT8_9BIFI</name>
<evidence type="ECO:0000256" key="7">
    <source>
        <dbReference type="SAM" id="MobiDB-lite"/>
    </source>
</evidence>
<gene>
    <name evidence="10" type="ORF">GXW98_07300</name>
</gene>
<keyword evidence="3" id="KW-1003">Cell membrane</keyword>
<feature type="transmembrane region" description="Helical" evidence="8">
    <location>
        <begin position="343"/>
        <end position="363"/>
    </location>
</feature>
<evidence type="ECO:0000256" key="2">
    <source>
        <dbReference type="ARBA" id="ARBA00022448"/>
    </source>
</evidence>
<dbReference type="Proteomes" id="UP000767327">
    <property type="component" value="Unassembled WGS sequence"/>
</dbReference>
<dbReference type="RefSeq" id="WP_273174117.1">
    <property type="nucleotide sequence ID" value="NZ_CP181270.1"/>
</dbReference>
<feature type="domain" description="ABC3 transporter permease C-terminal" evidence="9">
    <location>
        <begin position="293"/>
        <end position="402"/>
    </location>
</feature>
<keyword evidence="4 8" id="KW-0812">Transmembrane</keyword>
<comment type="subcellular location">
    <subcellularLocation>
        <location evidence="1">Cell membrane</location>
        <topology evidence="1">Multi-pass membrane protein</topology>
    </subcellularLocation>
</comment>
<reference evidence="10" key="2">
    <citation type="submission" date="2020-01" db="EMBL/GenBank/DDBJ databases">
        <authorList>
            <person name="Campanaro S."/>
        </authorList>
    </citation>
    <scope>NUCLEOTIDE SEQUENCE</scope>
    <source>
        <strain evidence="10">AS01afH2WH_6</strain>
    </source>
</reference>
<feature type="compositionally biased region" description="Low complexity" evidence="7">
    <location>
        <begin position="217"/>
        <end position="243"/>
    </location>
</feature>
<evidence type="ECO:0000256" key="1">
    <source>
        <dbReference type="ARBA" id="ARBA00004651"/>
    </source>
</evidence>
<proteinExistence type="predicted"/>
<protein>
    <submittedName>
        <fullName evidence="10">ABC transporter permease</fullName>
    </submittedName>
</protein>
<dbReference type="Pfam" id="PF02687">
    <property type="entry name" value="FtsX"/>
    <property type="match status" value="1"/>
</dbReference>
<dbReference type="EMBL" id="JAAXZR010000025">
    <property type="protein sequence ID" value="NLT80070.1"/>
    <property type="molecule type" value="Genomic_DNA"/>
</dbReference>
<evidence type="ECO:0000256" key="5">
    <source>
        <dbReference type="ARBA" id="ARBA00022989"/>
    </source>
</evidence>
<dbReference type="InterPro" id="IPR003838">
    <property type="entry name" value="ABC3_permease_C"/>
</dbReference>
<evidence type="ECO:0000256" key="6">
    <source>
        <dbReference type="ARBA" id="ARBA00023136"/>
    </source>
</evidence>
<evidence type="ECO:0000256" key="8">
    <source>
        <dbReference type="SAM" id="Phobius"/>
    </source>
</evidence>
<evidence type="ECO:0000259" key="9">
    <source>
        <dbReference type="Pfam" id="PF02687"/>
    </source>
</evidence>
<feature type="transmembrane region" description="Helical" evidence="8">
    <location>
        <begin position="375"/>
        <end position="394"/>
    </location>
</feature>
<accession>A0A971CZT8</accession>
<dbReference type="GO" id="GO:0005886">
    <property type="term" value="C:plasma membrane"/>
    <property type="evidence" value="ECO:0007669"/>
    <property type="project" value="UniProtKB-SubCell"/>
</dbReference>
<organism evidence="10 11">
    <name type="scientific">Bifidobacterium crudilactis</name>
    <dbReference type="NCBI Taxonomy" id="327277"/>
    <lineage>
        <taxon>Bacteria</taxon>
        <taxon>Bacillati</taxon>
        <taxon>Actinomycetota</taxon>
        <taxon>Actinomycetes</taxon>
        <taxon>Bifidobacteriales</taxon>
        <taxon>Bifidobacteriaceae</taxon>
        <taxon>Bifidobacterium</taxon>
    </lineage>
</organism>
<keyword evidence="6 8" id="KW-0472">Membrane</keyword>
<keyword evidence="5 8" id="KW-1133">Transmembrane helix</keyword>
<comment type="caution">
    <text evidence="10">The sequence shown here is derived from an EMBL/GenBank/DDBJ whole genome shotgun (WGS) entry which is preliminary data.</text>
</comment>
<feature type="transmembrane region" description="Helical" evidence="8">
    <location>
        <begin position="15"/>
        <end position="39"/>
    </location>
</feature>
<dbReference type="PANTHER" id="PTHR43738">
    <property type="entry name" value="ABC TRANSPORTER, MEMBRANE PROTEIN"/>
    <property type="match status" value="1"/>
</dbReference>
<evidence type="ECO:0000256" key="4">
    <source>
        <dbReference type="ARBA" id="ARBA00022692"/>
    </source>
</evidence>
<dbReference type="PANTHER" id="PTHR43738:SF1">
    <property type="entry name" value="HEMIN TRANSPORT SYSTEM PERMEASE PROTEIN HRTB-RELATED"/>
    <property type="match status" value="1"/>
</dbReference>
<feature type="transmembrane region" description="Helical" evidence="8">
    <location>
        <begin position="288"/>
        <end position="313"/>
    </location>
</feature>